<name>A0AAW2FZY5_9HYME</name>
<dbReference type="EMBL" id="JADYXP020000007">
    <property type="protein sequence ID" value="KAL0120446.1"/>
    <property type="molecule type" value="Genomic_DNA"/>
</dbReference>
<comment type="caution">
    <text evidence="1">The sequence shown here is derived from an EMBL/GenBank/DDBJ whole genome shotgun (WGS) entry which is preliminary data.</text>
</comment>
<keyword evidence="2" id="KW-1185">Reference proteome</keyword>
<evidence type="ECO:0000313" key="1">
    <source>
        <dbReference type="EMBL" id="KAL0120446.1"/>
    </source>
</evidence>
<proteinExistence type="predicted"/>
<accession>A0AAW2FZY5</accession>
<sequence length="70" mass="8006">MYSHFRTGTAFVSRIVRRNRQSLSTGAANQVCPLVDPPLLWQRVKITDCVLLFLSLIFLQISTRCLRIPS</sequence>
<organism evidence="1 2">
    <name type="scientific">Cardiocondyla obscurior</name>
    <dbReference type="NCBI Taxonomy" id="286306"/>
    <lineage>
        <taxon>Eukaryota</taxon>
        <taxon>Metazoa</taxon>
        <taxon>Ecdysozoa</taxon>
        <taxon>Arthropoda</taxon>
        <taxon>Hexapoda</taxon>
        <taxon>Insecta</taxon>
        <taxon>Pterygota</taxon>
        <taxon>Neoptera</taxon>
        <taxon>Endopterygota</taxon>
        <taxon>Hymenoptera</taxon>
        <taxon>Apocrita</taxon>
        <taxon>Aculeata</taxon>
        <taxon>Formicoidea</taxon>
        <taxon>Formicidae</taxon>
        <taxon>Myrmicinae</taxon>
        <taxon>Cardiocondyla</taxon>
    </lineage>
</organism>
<reference evidence="1 2" key="1">
    <citation type="submission" date="2023-03" db="EMBL/GenBank/DDBJ databases">
        <title>High recombination rates correlate with genetic variation in Cardiocondyla obscurior ants.</title>
        <authorList>
            <person name="Errbii M."/>
        </authorList>
    </citation>
    <scope>NUCLEOTIDE SEQUENCE [LARGE SCALE GENOMIC DNA]</scope>
    <source>
        <strain evidence="1">Alpha-2009</strain>
        <tissue evidence="1">Whole body</tissue>
    </source>
</reference>
<protein>
    <submittedName>
        <fullName evidence="1">Uncharacterized protein</fullName>
    </submittedName>
</protein>
<dbReference type="Proteomes" id="UP001430953">
    <property type="component" value="Unassembled WGS sequence"/>
</dbReference>
<gene>
    <name evidence="1" type="ORF">PUN28_008272</name>
</gene>
<dbReference type="AlphaFoldDB" id="A0AAW2FZY5"/>
<evidence type="ECO:0000313" key="2">
    <source>
        <dbReference type="Proteomes" id="UP001430953"/>
    </source>
</evidence>